<dbReference type="PROSITE" id="PS51918">
    <property type="entry name" value="RADICAL_SAM"/>
    <property type="match status" value="1"/>
</dbReference>
<comment type="cofactor">
    <cofactor evidence="1">
        <name>[4Fe-4S] cluster</name>
        <dbReference type="ChEBI" id="CHEBI:49883"/>
    </cofactor>
</comment>
<evidence type="ECO:0000256" key="5">
    <source>
        <dbReference type="ARBA" id="ARBA00023014"/>
    </source>
</evidence>
<feature type="non-terminal residue" evidence="7">
    <location>
        <position position="352"/>
    </location>
</feature>
<evidence type="ECO:0000259" key="6">
    <source>
        <dbReference type="PROSITE" id="PS51918"/>
    </source>
</evidence>
<dbReference type="AlphaFoldDB" id="X1G423"/>
<dbReference type="Pfam" id="PF04055">
    <property type="entry name" value="Radical_SAM"/>
    <property type="match status" value="1"/>
</dbReference>
<dbReference type="PANTHER" id="PTHR43409:SF7">
    <property type="entry name" value="BLL1977 PROTEIN"/>
    <property type="match status" value="1"/>
</dbReference>
<protein>
    <recommendedName>
        <fullName evidence="6">Radical SAM core domain-containing protein</fullName>
    </recommendedName>
</protein>
<keyword evidence="3" id="KW-0479">Metal-binding</keyword>
<evidence type="ECO:0000256" key="3">
    <source>
        <dbReference type="ARBA" id="ARBA00022723"/>
    </source>
</evidence>
<keyword evidence="2" id="KW-0949">S-adenosyl-L-methionine</keyword>
<comment type="caution">
    <text evidence="7">The sequence shown here is derived from an EMBL/GenBank/DDBJ whole genome shotgun (WGS) entry which is preliminary data.</text>
</comment>
<dbReference type="SMART" id="SM00729">
    <property type="entry name" value="Elp3"/>
    <property type="match status" value="1"/>
</dbReference>
<dbReference type="GO" id="GO:0046872">
    <property type="term" value="F:metal ion binding"/>
    <property type="evidence" value="ECO:0007669"/>
    <property type="project" value="UniProtKB-KW"/>
</dbReference>
<dbReference type="PANTHER" id="PTHR43409">
    <property type="entry name" value="ANAEROBIC MAGNESIUM-PROTOPORPHYRIN IX MONOMETHYL ESTER CYCLASE-RELATED"/>
    <property type="match status" value="1"/>
</dbReference>
<keyword evidence="5" id="KW-0411">Iron-sulfur</keyword>
<evidence type="ECO:0000256" key="4">
    <source>
        <dbReference type="ARBA" id="ARBA00023004"/>
    </source>
</evidence>
<keyword evidence="4" id="KW-0408">Iron</keyword>
<dbReference type="EMBL" id="BARU01002405">
    <property type="protein sequence ID" value="GAH27783.1"/>
    <property type="molecule type" value="Genomic_DNA"/>
</dbReference>
<dbReference type="InterPro" id="IPR007197">
    <property type="entry name" value="rSAM"/>
</dbReference>
<organism evidence="7">
    <name type="scientific">marine sediment metagenome</name>
    <dbReference type="NCBI Taxonomy" id="412755"/>
    <lineage>
        <taxon>unclassified sequences</taxon>
        <taxon>metagenomes</taxon>
        <taxon>ecological metagenomes</taxon>
    </lineage>
</organism>
<sequence>MGYPEIDYVMRGDSTEEPLRQLMGCIRNKTEPEEVPNLVWRDGQGKVRENPFSHVPADLSDVMFSYYANTVRSVIRYRDLASYTPFKGWAHYPITAVLTCRGCTENCVICGGSAAAFRNFYNREKAVFRSPKSVAQDVKQIERFSRGPIFILGDLRQAGEDYADEVLRLLEKDGVKNQVILELFSPAPADLLRQMSRACPNFCLEISPESHDPEVRRASGRSYSNQDLEQTLSDALDVGCGRLDIFFMIGLPKQTPKSVMDTVDYCDFLLQKFVGDKRLSLFIAPLSPFLDPGSLGFEQPERYGYRILFRTLEEHRQALLSPSWKYSLNYETEWMTRQQIVDTAYEAILRLN</sequence>
<dbReference type="CDD" id="cd01335">
    <property type="entry name" value="Radical_SAM"/>
    <property type="match status" value="1"/>
</dbReference>
<accession>X1G423</accession>
<feature type="domain" description="Radical SAM core" evidence="6">
    <location>
        <begin position="89"/>
        <end position="323"/>
    </location>
</feature>
<dbReference type="SFLD" id="SFLDS00029">
    <property type="entry name" value="Radical_SAM"/>
    <property type="match status" value="1"/>
</dbReference>
<dbReference type="InterPro" id="IPR023404">
    <property type="entry name" value="rSAM_horseshoe"/>
</dbReference>
<evidence type="ECO:0000256" key="1">
    <source>
        <dbReference type="ARBA" id="ARBA00001966"/>
    </source>
</evidence>
<name>X1G423_9ZZZZ</name>
<evidence type="ECO:0000313" key="7">
    <source>
        <dbReference type="EMBL" id="GAH27783.1"/>
    </source>
</evidence>
<gene>
    <name evidence="7" type="ORF">S03H2_05691</name>
</gene>
<reference evidence="7" key="1">
    <citation type="journal article" date="2014" name="Front. Microbiol.">
        <title>High frequency of phylogenetically diverse reductive dehalogenase-homologous genes in deep subseafloor sedimentary metagenomes.</title>
        <authorList>
            <person name="Kawai M."/>
            <person name="Futagami T."/>
            <person name="Toyoda A."/>
            <person name="Takaki Y."/>
            <person name="Nishi S."/>
            <person name="Hori S."/>
            <person name="Arai W."/>
            <person name="Tsubouchi T."/>
            <person name="Morono Y."/>
            <person name="Uchiyama I."/>
            <person name="Ito T."/>
            <person name="Fujiyama A."/>
            <person name="Inagaki F."/>
            <person name="Takami H."/>
        </authorList>
    </citation>
    <scope>NUCLEOTIDE SEQUENCE</scope>
    <source>
        <strain evidence="7">Expedition CK06-06</strain>
    </source>
</reference>
<dbReference type="InterPro" id="IPR058240">
    <property type="entry name" value="rSAM_sf"/>
</dbReference>
<dbReference type="Gene3D" id="3.80.30.20">
    <property type="entry name" value="tm_1862 like domain"/>
    <property type="match status" value="1"/>
</dbReference>
<proteinExistence type="predicted"/>
<dbReference type="SUPFAM" id="SSF102114">
    <property type="entry name" value="Radical SAM enzymes"/>
    <property type="match status" value="1"/>
</dbReference>
<dbReference type="InterPro" id="IPR051198">
    <property type="entry name" value="BchE-like"/>
</dbReference>
<evidence type="ECO:0000256" key="2">
    <source>
        <dbReference type="ARBA" id="ARBA00022691"/>
    </source>
</evidence>
<dbReference type="InterPro" id="IPR006638">
    <property type="entry name" value="Elp3/MiaA/NifB-like_rSAM"/>
</dbReference>
<dbReference type="GO" id="GO:0003824">
    <property type="term" value="F:catalytic activity"/>
    <property type="evidence" value="ECO:0007669"/>
    <property type="project" value="InterPro"/>
</dbReference>
<dbReference type="SFLD" id="SFLDG01082">
    <property type="entry name" value="B12-binding_domain_containing"/>
    <property type="match status" value="1"/>
</dbReference>
<dbReference type="GO" id="GO:0051536">
    <property type="term" value="F:iron-sulfur cluster binding"/>
    <property type="evidence" value="ECO:0007669"/>
    <property type="project" value="UniProtKB-KW"/>
</dbReference>